<name>A0ABS6S4D4_9BACT</name>
<dbReference type="InterPro" id="IPR000014">
    <property type="entry name" value="PAS"/>
</dbReference>
<feature type="non-terminal residue" evidence="3">
    <location>
        <position position="1"/>
    </location>
</feature>
<evidence type="ECO:0000313" key="4">
    <source>
        <dbReference type="Proteomes" id="UP001196980"/>
    </source>
</evidence>
<evidence type="ECO:0000259" key="1">
    <source>
        <dbReference type="Pfam" id="PF13185"/>
    </source>
</evidence>
<keyword evidence="4" id="KW-1185">Reference proteome</keyword>
<evidence type="ECO:0000259" key="2">
    <source>
        <dbReference type="Pfam" id="PF13426"/>
    </source>
</evidence>
<protein>
    <submittedName>
        <fullName evidence="3">PAS domain S-box protein</fullName>
    </submittedName>
</protein>
<dbReference type="Pfam" id="PF13426">
    <property type="entry name" value="PAS_9"/>
    <property type="match status" value="1"/>
</dbReference>
<reference evidence="3 4" key="1">
    <citation type="journal article" date="2020" name="J Geophys Res Biogeosci">
        <title>Magnetotaxis as an Adaptation to Enable Bacterial Shuttling of Microbial Sulfur and Sulfur Cycling Across Aquatic Oxic#Anoxic Interfaces.</title>
        <authorList>
            <person name="Li J."/>
            <person name="Liu P."/>
            <person name="Wang J."/>
            <person name="Roberts A.P."/>
            <person name="Pan Y."/>
        </authorList>
    </citation>
    <scope>NUCLEOTIDE SEQUENCE [LARGE SCALE GENOMIC DNA]</scope>
    <source>
        <strain evidence="3 4">MYR-1_YQ</strain>
    </source>
</reference>
<sequence length="384" mass="42947">EELSSMGISASLRRPLNVHEVRVVVSNTIELKRLQRELQKEIDGRRRTEHALCELRQHHDVSLDAIRDMQTIFDNIPLGVAYLDKDFRFLKINAFLEKMLGTNSADLEGKTCYDTVGEFAISTTKSGPEKICSFCKKDECFTNKTQTVIERPMGDMILRVTTIPEVDANGNIYRFLEIIEDITMPKYTEDKMVRTYQIQSVVGAILQISLEPVSLREQLERILDLIFSIPSLSLKSKGAIFIATPGADELTIKASHGFNPAQVEACSTVPFGTCLCGLAAQRREIVYAPSIDERHTIEVDAFIPHGHYCVPIMNKGHILGVINLYIAPGHVRDTAEEEFLSIVANTIAGVIVRKMVEENLIDQEEILRSVVQSTKDAIVTIDGS</sequence>
<dbReference type="RefSeq" id="WP_218254313.1">
    <property type="nucleotide sequence ID" value="NZ_JABXWD010000749.1"/>
</dbReference>
<gene>
    <name evidence="3" type="ORF">HWQ67_19200</name>
</gene>
<feature type="domain" description="PAS" evidence="2">
    <location>
        <begin position="79"/>
        <end position="183"/>
    </location>
</feature>
<dbReference type="Proteomes" id="UP001196980">
    <property type="component" value="Unassembled WGS sequence"/>
</dbReference>
<feature type="domain" description="GAF" evidence="1">
    <location>
        <begin position="235"/>
        <end position="351"/>
    </location>
</feature>
<evidence type="ECO:0000313" key="3">
    <source>
        <dbReference type="EMBL" id="MBV6343700.1"/>
    </source>
</evidence>
<dbReference type="InterPro" id="IPR003018">
    <property type="entry name" value="GAF"/>
</dbReference>
<proteinExistence type="predicted"/>
<comment type="caution">
    <text evidence="3">The sequence shown here is derived from an EMBL/GenBank/DDBJ whole genome shotgun (WGS) entry which is preliminary data.</text>
</comment>
<feature type="non-terminal residue" evidence="3">
    <location>
        <position position="384"/>
    </location>
</feature>
<dbReference type="NCBIfam" id="TIGR00229">
    <property type="entry name" value="sensory_box"/>
    <property type="match status" value="1"/>
</dbReference>
<dbReference type="EMBL" id="JABXWD010000749">
    <property type="protein sequence ID" value="MBV6343700.1"/>
    <property type="molecule type" value="Genomic_DNA"/>
</dbReference>
<dbReference type="Pfam" id="PF13185">
    <property type="entry name" value="GAF_2"/>
    <property type="match status" value="1"/>
</dbReference>
<accession>A0ABS6S4D4</accession>
<organism evidence="3 4">
    <name type="scientific">Candidatus Magnetobacterium casense</name>
    <dbReference type="NCBI Taxonomy" id="1455061"/>
    <lineage>
        <taxon>Bacteria</taxon>
        <taxon>Pseudomonadati</taxon>
        <taxon>Nitrospirota</taxon>
        <taxon>Thermodesulfovibrionia</taxon>
        <taxon>Thermodesulfovibrionales</taxon>
        <taxon>Candidatus Magnetobacteriaceae</taxon>
        <taxon>Candidatus Magnetobacterium</taxon>
    </lineage>
</organism>